<evidence type="ECO:0000256" key="5">
    <source>
        <dbReference type="ARBA" id="ARBA00022832"/>
    </source>
</evidence>
<dbReference type="InterPro" id="IPR001095">
    <property type="entry name" value="Acetyl_CoA_COase_a_su"/>
</dbReference>
<accession>A0A1M5BLC3</accession>
<evidence type="ECO:0000256" key="9">
    <source>
        <dbReference type="ARBA" id="ARBA00049152"/>
    </source>
</evidence>
<evidence type="ECO:0000313" key="12">
    <source>
        <dbReference type="EMBL" id="SHF43007.1"/>
    </source>
</evidence>
<evidence type="ECO:0000256" key="10">
    <source>
        <dbReference type="HAMAP-Rule" id="MF_00823"/>
    </source>
</evidence>
<dbReference type="Pfam" id="PF03255">
    <property type="entry name" value="ACCA"/>
    <property type="match status" value="1"/>
</dbReference>
<dbReference type="HAMAP" id="MF_00823">
    <property type="entry name" value="AcetylCoA_CT_alpha"/>
    <property type="match status" value="1"/>
</dbReference>
<keyword evidence="5 10" id="KW-0276">Fatty acid metabolism</keyword>
<evidence type="ECO:0000256" key="3">
    <source>
        <dbReference type="ARBA" id="ARBA00022679"/>
    </source>
</evidence>
<gene>
    <name evidence="10" type="primary">accA</name>
    <name evidence="12" type="ORF">SAMN02745218_02232</name>
</gene>
<comment type="subunit">
    <text evidence="10">Acetyl-CoA carboxylase is a heterohexamer composed of biotin carboxyl carrier protein (AccB), biotin carboxylase (AccC) and two subunits each of ACCase subunit alpha (AccA) and ACCase subunit beta (AccD).</text>
</comment>
<dbReference type="OrthoDB" id="9808023at2"/>
<dbReference type="NCBIfam" id="TIGR00513">
    <property type="entry name" value="accA"/>
    <property type="match status" value="1"/>
</dbReference>
<dbReference type="GO" id="GO:0009317">
    <property type="term" value="C:acetyl-CoA carboxylase complex"/>
    <property type="evidence" value="ECO:0007669"/>
    <property type="project" value="InterPro"/>
</dbReference>
<keyword evidence="2 10" id="KW-0444">Lipid biosynthesis</keyword>
<evidence type="ECO:0000259" key="11">
    <source>
        <dbReference type="PROSITE" id="PS50989"/>
    </source>
</evidence>
<dbReference type="GO" id="GO:0005524">
    <property type="term" value="F:ATP binding"/>
    <property type="evidence" value="ECO:0007669"/>
    <property type="project" value="UniProtKB-KW"/>
</dbReference>
<comment type="catalytic activity">
    <reaction evidence="9 10">
        <text>N(6)-carboxybiotinyl-L-lysyl-[protein] + acetyl-CoA = N(6)-biotinyl-L-lysyl-[protein] + malonyl-CoA</text>
        <dbReference type="Rhea" id="RHEA:54728"/>
        <dbReference type="Rhea" id="RHEA-COMP:10505"/>
        <dbReference type="Rhea" id="RHEA-COMP:10506"/>
        <dbReference type="ChEBI" id="CHEBI:57288"/>
        <dbReference type="ChEBI" id="CHEBI:57384"/>
        <dbReference type="ChEBI" id="CHEBI:83144"/>
        <dbReference type="ChEBI" id="CHEBI:83145"/>
        <dbReference type="EC" id="2.1.3.15"/>
    </reaction>
</comment>
<dbReference type="NCBIfam" id="NF004344">
    <property type="entry name" value="PRK05724.1"/>
    <property type="match status" value="1"/>
</dbReference>
<evidence type="ECO:0000256" key="2">
    <source>
        <dbReference type="ARBA" id="ARBA00022516"/>
    </source>
</evidence>
<dbReference type="Proteomes" id="UP000184196">
    <property type="component" value="Unassembled WGS sequence"/>
</dbReference>
<dbReference type="PRINTS" id="PR01069">
    <property type="entry name" value="ACCCTRFRASEA"/>
</dbReference>
<comment type="pathway">
    <text evidence="1 10">Lipid metabolism; malonyl-CoA biosynthesis; malonyl-CoA from acetyl-CoA: step 1/1.</text>
</comment>
<keyword evidence="3 10" id="KW-0808">Transferase</keyword>
<keyword evidence="8 10" id="KW-0275">Fatty acid biosynthesis</keyword>
<dbReference type="Gene3D" id="3.90.226.10">
    <property type="entry name" value="2-enoyl-CoA Hydratase, Chain A, domain 1"/>
    <property type="match status" value="1"/>
</dbReference>
<comment type="similarity">
    <text evidence="10">Belongs to the AccA family.</text>
</comment>
<dbReference type="GO" id="GO:0006633">
    <property type="term" value="P:fatty acid biosynthetic process"/>
    <property type="evidence" value="ECO:0007669"/>
    <property type="project" value="UniProtKB-KW"/>
</dbReference>
<dbReference type="NCBIfam" id="NF041504">
    <property type="entry name" value="AccA_sub"/>
    <property type="match status" value="1"/>
</dbReference>
<evidence type="ECO:0000256" key="1">
    <source>
        <dbReference type="ARBA" id="ARBA00004956"/>
    </source>
</evidence>
<proteinExistence type="inferred from homology"/>
<dbReference type="RefSeq" id="WP_073166302.1">
    <property type="nucleotide sequence ID" value="NZ_FQUW01000029.1"/>
</dbReference>
<dbReference type="InterPro" id="IPR029045">
    <property type="entry name" value="ClpP/crotonase-like_dom_sf"/>
</dbReference>
<dbReference type="EMBL" id="FQUW01000029">
    <property type="protein sequence ID" value="SHF43007.1"/>
    <property type="molecule type" value="Genomic_DNA"/>
</dbReference>
<reference evidence="13" key="1">
    <citation type="submission" date="2016-11" db="EMBL/GenBank/DDBJ databases">
        <authorList>
            <person name="Varghese N."/>
            <person name="Submissions S."/>
        </authorList>
    </citation>
    <scope>NUCLEOTIDE SEQUENCE [LARGE SCALE GENOMIC DNA]</scope>
    <source>
        <strain evidence="13">DSM 11792</strain>
    </source>
</reference>
<keyword evidence="13" id="KW-1185">Reference proteome</keyword>
<dbReference type="PANTHER" id="PTHR42853:SF3">
    <property type="entry name" value="ACETYL-COENZYME A CARBOXYLASE CARBOXYL TRANSFERASE SUBUNIT ALPHA, CHLOROPLASTIC"/>
    <property type="match status" value="1"/>
</dbReference>
<dbReference type="PANTHER" id="PTHR42853">
    <property type="entry name" value="ACETYL-COENZYME A CARBOXYLASE CARBOXYL TRANSFERASE SUBUNIT ALPHA"/>
    <property type="match status" value="1"/>
</dbReference>
<name>A0A1M5BLC3_9FIRM</name>
<evidence type="ECO:0000256" key="4">
    <source>
        <dbReference type="ARBA" id="ARBA00022741"/>
    </source>
</evidence>
<dbReference type="PROSITE" id="PS50989">
    <property type="entry name" value="COA_CT_CTER"/>
    <property type="match status" value="1"/>
</dbReference>
<dbReference type="SUPFAM" id="SSF52096">
    <property type="entry name" value="ClpP/crotonase"/>
    <property type="match status" value="1"/>
</dbReference>
<dbReference type="GO" id="GO:0003989">
    <property type="term" value="F:acetyl-CoA carboxylase activity"/>
    <property type="evidence" value="ECO:0007669"/>
    <property type="project" value="InterPro"/>
</dbReference>
<keyword evidence="10" id="KW-0963">Cytoplasm</keyword>
<dbReference type="UniPathway" id="UPA00655">
    <property type="reaction ID" value="UER00711"/>
</dbReference>
<evidence type="ECO:0000256" key="7">
    <source>
        <dbReference type="ARBA" id="ARBA00023098"/>
    </source>
</evidence>
<dbReference type="GO" id="GO:0016743">
    <property type="term" value="F:carboxyl- or carbamoyltransferase activity"/>
    <property type="evidence" value="ECO:0007669"/>
    <property type="project" value="UniProtKB-UniRule"/>
</dbReference>
<dbReference type="GO" id="GO:2001295">
    <property type="term" value="P:malonyl-CoA biosynthetic process"/>
    <property type="evidence" value="ECO:0007669"/>
    <property type="project" value="UniProtKB-UniRule"/>
</dbReference>
<feature type="domain" description="CoA carboxyltransferase C-terminal" evidence="11">
    <location>
        <begin position="36"/>
        <end position="290"/>
    </location>
</feature>
<organism evidence="12 13">
    <name type="scientific">Desulfofundulus australicus DSM 11792</name>
    <dbReference type="NCBI Taxonomy" id="1121425"/>
    <lineage>
        <taxon>Bacteria</taxon>
        <taxon>Bacillati</taxon>
        <taxon>Bacillota</taxon>
        <taxon>Clostridia</taxon>
        <taxon>Eubacteriales</taxon>
        <taxon>Peptococcaceae</taxon>
        <taxon>Desulfofundulus</taxon>
    </lineage>
</organism>
<comment type="function">
    <text evidence="10">Component of the acetyl coenzyme A carboxylase (ACC) complex. First, biotin carboxylase catalyzes the carboxylation of biotin on its carrier protein (BCCP) and then the CO(2) group is transferred by the carboxyltransferase to acetyl-CoA to form malonyl-CoA.</text>
</comment>
<keyword evidence="4 10" id="KW-0547">Nucleotide-binding</keyword>
<dbReference type="EC" id="2.1.3.15" evidence="10"/>
<evidence type="ECO:0000256" key="8">
    <source>
        <dbReference type="ARBA" id="ARBA00023160"/>
    </source>
</evidence>
<dbReference type="InterPro" id="IPR011763">
    <property type="entry name" value="COA_CT_C"/>
</dbReference>
<dbReference type="AlphaFoldDB" id="A0A1M5BLC3"/>
<comment type="subcellular location">
    <subcellularLocation>
        <location evidence="10">Cytoplasm</location>
    </subcellularLocation>
</comment>
<keyword evidence="6 10" id="KW-0067">ATP-binding</keyword>
<evidence type="ECO:0000256" key="6">
    <source>
        <dbReference type="ARBA" id="ARBA00022840"/>
    </source>
</evidence>
<evidence type="ECO:0000313" key="13">
    <source>
        <dbReference type="Proteomes" id="UP000184196"/>
    </source>
</evidence>
<keyword evidence="7 10" id="KW-0443">Lipid metabolism</keyword>
<protein>
    <recommendedName>
        <fullName evidence="10">Acetyl-coenzyme A carboxylase carboxyl transferase subunit alpha</fullName>
        <shortName evidence="10">ACCase subunit alpha</shortName>
        <shortName evidence="10">Acetyl-CoA carboxylase carboxyltransferase subunit alpha</shortName>
        <ecNumber evidence="10">2.1.3.15</ecNumber>
    </recommendedName>
</protein>
<sequence length="321" mass="35735">MVYDFERPIVELEEKIAELQRFAGEKGIDLSKEIENLEKKSRELKEAIFSQLSPWQKVLIARHPGRPNTLDYIKLLCTDFIEFHGDRCFGDDPAIVGGIARFRGRAVTVIGHMKGHDTKENLARNFGMAHPEGYRKALRLMQQAEKFKRPVLAFIDTPGAYPGMGAEERGQAHAISCCITGMLTLRVPVISVILGEGGSGGALALASGDRILMQEYAVFSVISPEAYASILWKDATRCQDAAGIMKITAQELYAYQLIDGIIPEPLGGAHRDKNEAARLVGEAIAHHLEELVGYSVEELLRRRFERFRRIGPEYLPGNDVT</sequence>